<dbReference type="PANTHER" id="PTHR33744:SF1">
    <property type="entry name" value="DNA-BINDING TRANSCRIPTIONAL ACTIVATOR ADER"/>
    <property type="match status" value="1"/>
</dbReference>
<accession>A0A318RN84</accession>
<reference evidence="3 4" key="1">
    <citation type="submission" date="2018-06" db="EMBL/GenBank/DDBJ databases">
        <title>Genomic Encyclopedia of Type Strains, Phase IV (KMG-IV): sequencing the most valuable type-strain genomes for metagenomic binning, comparative biology and taxonomic classification.</title>
        <authorList>
            <person name="Goeker M."/>
        </authorList>
    </citation>
    <scope>NUCLEOTIDE SEQUENCE [LARGE SCALE GENOMIC DNA]</scope>
    <source>
        <strain evidence="3 4">DSM 45521</strain>
    </source>
</reference>
<dbReference type="AlphaFoldDB" id="A0A318RN84"/>
<proteinExistence type="predicted"/>
<sequence>MVLTLREVLDQHLRAADPQVLSGHDALDNEVRWVHSSEIFEIGPLLSGGELLLTTGLGLAGVDSGTRRHYIRELAQRGVAGVAVELGRTFDQAPGEMVREASSARFPFIILRTVVPFIDLCRAANTDLVSREVAALRRRSELDSVLHAEMAAGAGAPAMLKRIAAAVGCPLVLLGKGNALMAAEGLDDDHSAWQAVDAQAASVPVGMRGEVIATLVAGPGSPLAAEDVLTLLGVGAGPLGVTLSLTRELAGLPHRAASSLVSDLLERRIDRRSDLVMRCGAAGFRPARSSRIVPVAVDVPTPRMASRLTASVVKNLAAQSMHAQVHATSYALIATGRPDRDDVALIVDAYREFADEATVVVGDPVSIDAEQLSTSLLRVRRALSLAVADRQIEAGGGDAVTSTRALSADLAVQTLDTAVLGDLVASIAPVIAWDTEHGSELTRTLEVHLRHGCSATRSAAALNLGRQSLYQRLERIRGLIGFDFTGAQTYPGLLLALRAHRAQGRSTQ</sequence>
<dbReference type="OrthoDB" id="8026818at2"/>
<feature type="domain" description="Purine catabolism PurC-like" evidence="1">
    <location>
        <begin position="8"/>
        <end position="126"/>
    </location>
</feature>
<gene>
    <name evidence="3" type="ORF">DFR67_102233</name>
</gene>
<dbReference type="PANTHER" id="PTHR33744">
    <property type="entry name" value="CARBOHYDRATE DIACID REGULATOR"/>
    <property type="match status" value="1"/>
</dbReference>
<dbReference type="EMBL" id="QJSP01000002">
    <property type="protein sequence ID" value="PYE20095.1"/>
    <property type="molecule type" value="Genomic_DNA"/>
</dbReference>
<organism evidence="3 4">
    <name type="scientific">Williamsia limnetica</name>
    <dbReference type="NCBI Taxonomy" id="882452"/>
    <lineage>
        <taxon>Bacteria</taxon>
        <taxon>Bacillati</taxon>
        <taxon>Actinomycetota</taxon>
        <taxon>Actinomycetes</taxon>
        <taxon>Mycobacteriales</taxon>
        <taxon>Nocardiaceae</taxon>
        <taxon>Williamsia</taxon>
    </lineage>
</organism>
<dbReference type="InterPro" id="IPR012914">
    <property type="entry name" value="PucR_dom"/>
</dbReference>
<dbReference type="Gene3D" id="1.10.10.2840">
    <property type="entry name" value="PucR C-terminal helix-turn-helix domain"/>
    <property type="match status" value="1"/>
</dbReference>
<protein>
    <submittedName>
        <fullName evidence="3">Purine catabolism regulator</fullName>
    </submittedName>
</protein>
<comment type="caution">
    <text evidence="3">The sequence shown here is derived from an EMBL/GenBank/DDBJ whole genome shotgun (WGS) entry which is preliminary data.</text>
</comment>
<dbReference type="InterPro" id="IPR051448">
    <property type="entry name" value="CdaR-like_regulators"/>
</dbReference>
<dbReference type="InterPro" id="IPR042070">
    <property type="entry name" value="PucR_C-HTH_sf"/>
</dbReference>
<evidence type="ECO:0000313" key="4">
    <source>
        <dbReference type="Proteomes" id="UP000247591"/>
    </source>
</evidence>
<dbReference type="Pfam" id="PF07905">
    <property type="entry name" value="PucR"/>
    <property type="match status" value="1"/>
</dbReference>
<evidence type="ECO:0000259" key="2">
    <source>
        <dbReference type="Pfam" id="PF13556"/>
    </source>
</evidence>
<name>A0A318RN84_WILLI</name>
<feature type="domain" description="PucR C-terminal helix-turn-helix" evidence="2">
    <location>
        <begin position="441"/>
        <end position="499"/>
    </location>
</feature>
<evidence type="ECO:0000259" key="1">
    <source>
        <dbReference type="Pfam" id="PF07905"/>
    </source>
</evidence>
<keyword evidence="4" id="KW-1185">Reference proteome</keyword>
<evidence type="ECO:0000313" key="3">
    <source>
        <dbReference type="EMBL" id="PYE20095.1"/>
    </source>
</evidence>
<dbReference type="Pfam" id="PF13556">
    <property type="entry name" value="HTH_30"/>
    <property type="match status" value="1"/>
</dbReference>
<dbReference type="Proteomes" id="UP000247591">
    <property type="component" value="Unassembled WGS sequence"/>
</dbReference>
<dbReference type="InterPro" id="IPR025736">
    <property type="entry name" value="PucR_C-HTH_dom"/>
</dbReference>